<dbReference type="EMBL" id="UFQT01000752">
    <property type="protein sequence ID" value="SSX26977.1"/>
    <property type="molecule type" value="Genomic_DNA"/>
</dbReference>
<organism evidence="6">
    <name type="scientific">Culicoides sonorensis</name>
    <name type="common">Biting midge</name>
    <dbReference type="NCBI Taxonomy" id="179676"/>
    <lineage>
        <taxon>Eukaryota</taxon>
        <taxon>Metazoa</taxon>
        <taxon>Ecdysozoa</taxon>
        <taxon>Arthropoda</taxon>
        <taxon>Hexapoda</taxon>
        <taxon>Insecta</taxon>
        <taxon>Pterygota</taxon>
        <taxon>Neoptera</taxon>
        <taxon>Endopterygota</taxon>
        <taxon>Diptera</taxon>
        <taxon>Nematocera</taxon>
        <taxon>Chironomoidea</taxon>
        <taxon>Ceratopogonidae</taxon>
        <taxon>Ceratopogoninae</taxon>
        <taxon>Culicoides</taxon>
        <taxon>Monoculicoides</taxon>
    </lineage>
</organism>
<comment type="subcellular location">
    <subcellularLocation>
        <location evidence="1">Cytoplasm</location>
    </subcellularLocation>
</comment>
<keyword evidence="5" id="KW-0067">ATP-binding</keyword>
<protein>
    <submittedName>
        <fullName evidence="6">CSON014047 protein</fullName>
    </submittedName>
</protein>
<keyword evidence="3" id="KW-0436">Ligase</keyword>
<dbReference type="AlphaFoldDB" id="A0A336MF73"/>
<dbReference type="PANTHER" id="PTHR45870:SF2">
    <property type="entry name" value="TUBULIN MONOGLYCYLASE TTLL3"/>
    <property type="match status" value="1"/>
</dbReference>
<dbReference type="PROSITE" id="PS51221">
    <property type="entry name" value="TTL"/>
    <property type="match status" value="1"/>
</dbReference>
<keyword evidence="2" id="KW-0963">Cytoplasm</keyword>
<dbReference type="Gene3D" id="3.30.470.20">
    <property type="entry name" value="ATP-grasp fold, B domain"/>
    <property type="match status" value="1"/>
</dbReference>
<keyword evidence="4" id="KW-0547">Nucleotide-binding</keyword>
<gene>
    <name evidence="6" type="primary">CSON014047</name>
</gene>
<dbReference type="GO" id="GO:0070736">
    <property type="term" value="F:protein-glycine ligase activity, initiating"/>
    <property type="evidence" value="ECO:0007669"/>
    <property type="project" value="TreeGrafter"/>
</dbReference>
<dbReference type="InterPro" id="IPR004344">
    <property type="entry name" value="TTL/TTLL_fam"/>
</dbReference>
<evidence type="ECO:0000256" key="5">
    <source>
        <dbReference type="ARBA" id="ARBA00022840"/>
    </source>
</evidence>
<evidence type="ECO:0000256" key="2">
    <source>
        <dbReference type="ARBA" id="ARBA00022490"/>
    </source>
</evidence>
<evidence type="ECO:0000313" key="6">
    <source>
        <dbReference type="EMBL" id="SSX26977.1"/>
    </source>
</evidence>
<dbReference type="InterPro" id="IPR051437">
    <property type="entry name" value="TTLL_monoglycylase"/>
</dbReference>
<dbReference type="GO" id="GO:0005737">
    <property type="term" value="C:cytoplasm"/>
    <property type="evidence" value="ECO:0007669"/>
    <property type="project" value="UniProtKB-SubCell"/>
</dbReference>
<dbReference type="PANTHER" id="PTHR45870">
    <property type="entry name" value="TUBULIN MONOGLYCYLASE TTLL3"/>
    <property type="match status" value="1"/>
</dbReference>
<evidence type="ECO:0000256" key="4">
    <source>
        <dbReference type="ARBA" id="ARBA00022741"/>
    </source>
</evidence>
<proteinExistence type="predicted"/>
<evidence type="ECO:0000256" key="1">
    <source>
        <dbReference type="ARBA" id="ARBA00004496"/>
    </source>
</evidence>
<accession>A0A336MF73</accession>
<name>A0A336MF73_CULSO</name>
<dbReference type="VEuPathDB" id="VectorBase:CSON014047"/>
<dbReference type="GO" id="GO:0005524">
    <property type="term" value="F:ATP binding"/>
    <property type="evidence" value="ECO:0007669"/>
    <property type="project" value="UniProtKB-KW"/>
</dbReference>
<dbReference type="SUPFAM" id="SSF56059">
    <property type="entry name" value="Glutathione synthetase ATP-binding domain-like"/>
    <property type="match status" value="1"/>
</dbReference>
<reference evidence="6" key="1">
    <citation type="submission" date="2018-07" db="EMBL/GenBank/DDBJ databases">
        <authorList>
            <person name="Quirk P.G."/>
            <person name="Krulwich T.A."/>
        </authorList>
    </citation>
    <scope>NUCLEOTIDE SEQUENCE</scope>
</reference>
<dbReference type="Pfam" id="PF03133">
    <property type="entry name" value="TTL"/>
    <property type="match status" value="1"/>
</dbReference>
<sequence length="217" mass="25133">MPISMKKASHETHFYAWSHPVCSVKLASQEFNLDKYDECIHLTNASIQQKYFHQNSNENLPNHHMWNLGTFILYLENEYGKGDVWDKSIFPEINRSLRKIAHSMAYHTELTPGRFEIFGCDWIITEDFKPYLLEINRPPCLGIYSPVSVSVCGKICEDLVKVVVDRMMNGEEDTGEFEIIYQAKIDDLKRGSLRRASTVSMASDKGSHIFNRRFSML</sequence>
<evidence type="ECO:0000256" key="3">
    <source>
        <dbReference type="ARBA" id="ARBA00022598"/>
    </source>
</evidence>
<dbReference type="GO" id="GO:0015630">
    <property type="term" value="C:microtubule cytoskeleton"/>
    <property type="evidence" value="ECO:0007669"/>
    <property type="project" value="TreeGrafter"/>
</dbReference>